<dbReference type="EMBL" id="JBHUCO010000014">
    <property type="protein sequence ID" value="MFD1518783.1"/>
    <property type="molecule type" value="Genomic_DNA"/>
</dbReference>
<accession>A0ABW4ESZ5</accession>
<protein>
    <recommendedName>
        <fullName evidence="3">6-phosphogluconate dehydrogenase NADP-binding domain-containing protein</fullName>
    </recommendedName>
</protein>
<evidence type="ECO:0008006" key="3">
    <source>
        <dbReference type="Google" id="ProtNLM"/>
    </source>
</evidence>
<evidence type="ECO:0000313" key="2">
    <source>
        <dbReference type="Proteomes" id="UP001597114"/>
    </source>
</evidence>
<keyword evidence="2" id="KW-1185">Reference proteome</keyword>
<evidence type="ECO:0000313" key="1">
    <source>
        <dbReference type="EMBL" id="MFD1518783.1"/>
    </source>
</evidence>
<dbReference type="Proteomes" id="UP001597114">
    <property type="component" value="Unassembled WGS sequence"/>
</dbReference>
<reference evidence="2" key="1">
    <citation type="journal article" date="2019" name="Int. J. Syst. Evol. Microbiol.">
        <title>The Global Catalogue of Microorganisms (GCM) 10K type strain sequencing project: providing services to taxonomists for standard genome sequencing and annotation.</title>
        <authorList>
            <consortium name="The Broad Institute Genomics Platform"/>
            <consortium name="The Broad Institute Genome Sequencing Center for Infectious Disease"/>
            <person name="Wu L."/>
            <person name="Ma J."/>
        </authorList>
    </citation>
    <scope>NUCLEOTIDE SEQUENCE [LARGE SCALE GENOMIC DNA]</scope>
    <source>
        <strain evidence="2">CCM 7043</strain>
    </source>
</reference>
<name>A0ABW4ESZ5_9PSEU</name>
<organism evidence="1 2">
    <name type="scientific">Pseudonocardia yunnanensis</name>
    <dbReference type="NCBI Taxonomy" id="58107"/>
    <lineage>
        <taxon>Bacteria</taxon>
        <taxon>Bacillati</taxon>
        <taxon>Actinomycetota</taxon>
        <taxon>Actinomycetes</taxon>
        <taxon>Pseudonocardiales</taxon>
        <taxon>Pseudonocardiaceae</taxon>
        <taxon>Pseudonocardia</taxon>
    </lineage>
</organism>
<proteinExistence type="predicted"/>
<dbReference type="RefSeq" id="WP_344726184.1">
    <property type="nucleotide sequence ID" value="NZ_BAAAUS010000037.1"/>
</dbReference>
<comment type="caution">
    <text evidence="1">The sequence shown here is derived from an EMBL/GenBank/DDBJ whole genome shotgun (WGS) entry which is preliminary data.</text>
</comment>
<gene>
    <name evidence="1" type="ORF">ACFSJD_14905</name>
</gene>
<sequence length="55" mass="5519">MTQTVGIAGLGIMGGPMLAESPYVEEVVLGPGGVLENAEPGLLLIDGHRNGDSEG</sequence>